<reference evidence="4" key="1">
    <citation type="submission" date="2018-05" db="EMBL/GenBank/DDBJ databases">
        <authorList>
            <person name="Li X."/>
        </authorList>
    </citation>
    <scope>NUCLEOTIDE SEQUENCE [LARGE SCALE GENOMIC DNA]</scope>
    <source>
        <strain evidence="4">LX32</strain>
    </source>
</reference>
<keyword evidence="4" id="KW-1185">Reference proteome</keyword>
<comment type="caution">
    <text evidence="3">The sequence shown here is derived from an EMBL/GenBank/DDBJ whole genome shotgun (WGS) entry which is preliminary data.</text>
</comment>
<evidence type="ECO:0000313" key="4">
    <source>
        <dbReference type="Proteomes" id="UP000249254"/>
    </source>
</evidence>
<dbReference type="Gene3D" id="3.30.530.20">
    <property type="match status" value="1"/>
</dbReference>
<name>A0A328ALX3_9CAUL</name>
<dbReference type="InterPro" id="IPR023393">
    <property type="entry name" value="START-like_dom_sf"/>
</dbReference>
<proteinExistence type="inferred from homology"/>
<organism evidence="3 4">
    <name type="scientific">Phenylobacterium soli</name>
    <dbReference type="NCBI Taxonomy" id="2170551"/>
    <lineage>
        <taxon>Bacteria</taxon>
        <taxon>Pseudomonadati</taxon>
        <taxon>Pseudomonadota</taxon>
        <taxon>Alphaproteobacteria</taxon>
        <taxon>Caulobacterales</taxon>
        <taxon>Caulobacteraceae</taxon>
        <taxon>Phenylobacterium</taxon>
    </lineage>
</organism>
<dbReference type="InterPro" id="IPR013538">
    <property type="entry name" value="ASHA1/2-like_C"/>
</dbReference>
<dbReference type="SUPFAM" id="SSF55961">
    <property type="entry name" value="Bet v1-like"/>
    <property type="match status" value="1"/>
</dbReference>
<evidence type="ECO:0000256" key="1">
    <source>
        <dbReference type="ARBA" id="ARBA00006817"/>
    </source>
</evidence>
<evidence type="ECO:0000313" key="3">
    <source>
        <dbReference type="EMBL" id="RAK54424.1"/>
    </source>
</evidence>
<comment type="similarity">
    <text evidence="1">Belongs to the AHA1 family.</text>
</comment>
<dbReference type="AlphaFoldDB" id="A0A328ALX3"/>
<dbReference type="RefSeq" id="WP_111528175.1">
    <property type="nucleotide sequence ID" value="NZ_JBHRSG010000004.1"/>
</dbReference>
<dbReference type="OrthoDB" id="9803476at2"/>
<dbReference type="Pfam" id="PF08327">
    <property type="entry name" value="AHSA1"/>
    <property type="match status" value="1"/>
</dbReference>
<sequence>MTDLTPARPAAGPLSVVVERDIGHPPERIWRALTQPHLMAEWLMANDFVPELGARFNLRGEWGGVLDCEVLEIEPHRTLAYSWNFDHPTNGLTSVVTWTLTPTAAGTRLRMEQTGFRRDQPQNFGGAQIGWRANFDRLEALLAGPMIAP</sequence>
<protein>
    <submittedName>
        <fullName evidence="3">Polyketide cyclase</fullName>
    </submittedName>
</protein>
<gene>
    <name evidence="3" type="ORF">DJ017_07750</name>
</gene>
<dbReference type="CDD" id="cd07814">
    <property type="entry name" value="SRPBCC_CalC_Aha1-like"/>
    <property type="match status" value="1"/>
</dbReference>
<evidence type="ECO:0000259" key="2">
    <source>
        <dbReference type="Pfam" id="PF08327"/>
    </source>
</evidence>
<accession>A0A328ALX3</accession>
<dbReference type="Proteomes" id="UP000249254">
    <property type="component" value="Unassembled WGS sequence"/>
</dbReference>
<feature type="domain" description="Activator of Hsp90 ATPase homologue 1/2-like C-terminal" evidence="2">
    <location>
        <begin position="24"/>
        <end position="142"/>
    </location>
</feature>
<dbReference type="EMBL" id="QFYQ01000001">
    <property type="protein sequence ID" value="RAK54424.1"/>
    <property type="molecule type" value="Genomic_DNA"/>
</dbReference>